<proteinExistence type="predicted"/>
<dbReference type="AlphaFoldDB" id="A0AAV5FPN5"/>
<keyword evidence="3" id="KW-1185">Reference proteome</keyword>
<feature type="region of interest" description="Disordered" evidence="1">
    <location>
        <begin position="1"/>
        <end position="37"/>
    </location>
</feature>
<dbReference type="EMBL" id="BQKI01000091">
    <property type="protein sequence ID" value="GJN36941.1"/>
    <property type="molecule type" value="Genomic_DNA"/>
</dbReference>
<gene>
    <name evidence="2" type="primary">gb25847</name>
    <name evidence="2" type="ORF">PR202_gb25847</name>
</gene>
<dbReference type="Proteomes" id="UP001054889">
    <property type="component" value="Unassembled WGS sequence"/>
</dbReference>
<evidence type="ECO:0000313" key="3">
    <source>
        <dbReference type="Proteomes" id="UP001054889"/>
    </source>
</evidence>
<comment type="caution">
    <text evidence="2">The sequence shown here is derived from an EMBL/GenBank/DDBJ whole genome shotgun (WGS) entry which is preliminary data.</text>
</comment>
<protein>
    <submittedName>
        <fullName evidence="2">Uncharacterized protein</fullName>
    </submittedName>
</protein>
<reference evidence="2" key="1">
    <citation type="journal article" date="2018" name="DNA Res.">
        <title>Multiple hybrid de novo genome assembly of finger millet, an orphan allotetraploid crop.</title>
        <authorList>
            <person name="Hatakeyama M."/>
            <person name="Aluri S."/>
            <person name="Balachadran M.T."/>
            <person name="Sivarajan S.R."/>
            <person name="Patrignani A."/>
            <person name="Gruter S."/>
            <person name="Poveda L."/>
            <person name="Shimizu-Inatsugi R."/>
            <person name="Baeten J."/>
            <person name="Francoijs K.J."/>
            <person name="Nataraja K.N."/>
            <person name="Reddy Y.A.N."/>
            <person name="Phadnis S."/>
            <person name="Ravikumar R.L."/>
            <person name="Schlapbach R."/>
            <person name="Sreeman S.M."/>
            <person name="Shimizu K.K."/>
        </authorList>
    </citation>
    <scope>NUCLEOTIDE SEQUENCE</scope>
</reference>
<sequence length="300" mass="32468">MAPFGDGGGEEDDGGGDARRGWDPLRSGSAPPTMEGSAAAAVAAEGMLRDGGGPAVGSFFSGVGGLGARLDEVSRRRGAVAQVKGVLGLELIEDSEHIGNSASLFVGQQGLLFNGMTELEERQFGPSRVHSVGPVANYSAFDVASLWSDTETDKAKFCKHVQNRFLPNTEMMNAYGTRDLTAPYFSESDLSDALSGLRLSNSTVMNERNHEEELLDEMLKRRRDFSTKLCDDNRSHLDGNFFHSPRSERLDAHSPSVYGDDRNGVDSLELVDVVGHVKEVRQYGSIWKSVYPTKTGECIS</sequence>
<evidence type="ECO:0000313" key="2">
    <source>
        <dbReference type="EMBL" id="GJN36941.1"/>
    </source>
</evidence>
<name>A0AAV5FPN5_ELECO</name>
<accession>A0AAV5FPN5</accession>
<reference evidence="2" key="2">
    <citation type="submission" date="2021-12" db="EMBL/GenBank/DDBJ databases">
        <title>Resequencing data analysis of finger millet.</title>
        <authorList>
            <person name="Hatakeyama M."/>
            <person name="Aluri S."/>
            <person name="Balachadran M.T."/>
            <person name="Sivarajan S.R."/>
            <person name="Poveda L."/>
            <person name="Shimizu-Inatsugi R."/>
            <person name="Schlapbach R."/>
            <person name="Sreeman S.M."/>
            <person name="Shimizu K.K."/>
        </authorList>
    </citation>
    <scope>NUCLEOTIDE SEQUENCE</scope>
</reference>
<evidence type="ECO:0000256" key="1">
    <source>
        <dbReference type="SAM" id="MobiDB-lite"/>
    </source>
</evidence>
<organism evidence="2 3">
    <name type="scientific">Eleusine coracana subsp. coracana</name>
    <dbReference type="NCBI Taxonomy" id="191504"/>
    <lineage>
        <taxon>Eukaryota</taxon>
        <taxon>Viridiplantae</taxon>
        <taxon>Streptophyta</taxon>
        <taxon>Embryophyta</taxon>
        <taxon>Tracheophyta</taxon>
        <taxon>Spermatophyta</taxon>
        <taxon>Magnoliopsida</taxon>
        <taxon>Liliopsida</taxon>
        <taxon>Poales</taxon>
        <taxon>Poaceae</taxon>
        <taxon>PACMAD clade</taxon>
        <taxon>Chloridoideae</taxon>
        <taxon>Cynodonteae</taxon>
        <taxon>Eleusininae</taxon>
        <taxon>Eleusine</taxon>
    </lineage>
</organism>